<keyword evidence="1" id="KW-0597">Phosphoprotein</keyword>
<dbReference type="STRING" id="1503925.TH53_00760"/>
<dbReference type="Pfam" id="PF04397">
    <property type="entry name" value="LytTR"/>
    <property type="match status" value="1"/>
</dbReference>
<reference evidence="4 5" key="1">
    <citation type="submission" date="2015-01" db="EMBL/GenBank/DDBJ databases">
        <title>Draft genome sequence of Pedobacter sp. NL19 isolated from sludge of an effluent treatment pond in an abandoned uranium mine.</title>
        <authorList>
            <person name="Santos T."/>
            <person name="Caetano T."/>
            <person name="Covas C."/>
            <person name="Cruz A."/>
            <person name="Mendo S."/>
        </authorList>
    </citation>
    <scope>NUCLEOTIDE SEQUENCE [LARGE SCALE GENOMIC DNA]</scope>
    <source>
        <strain evidence="4 5">NL19</strain>
    </source>
</reference>
<dbReference type="Pfam" id="PF00072">
    <property type="entry name" value="Response_reg"/>
    <property type="match status" value="1"/>
</dbReference>
<dbReference type="OrthoDB" id="9787344at2"/>
<dbReference type="Proteomes" id="UP000032049">
    <property type="component" value="Unassembled WGS sequence"/>
</dbReference>
<dbReference type="PROSITE" id="PS50930">
    <property type="entry name" value="HTH_LYTTR"/>
    <property type="match status" value="1"/>
</dbReference>
<dbReference type="EMBL" id="JXRA01000005">
    <property type="protein sequence ID" value="KIO78880.1"/>
    <property type="molecule type" value="Genomic_DNA"/>
</dbReference>
<feature type="domain" description="HTH LytTR-type" evidence="3">
    <location>
        <begin position="128"/>
        <end position="231"/>
    </location>
</feature>
<dbReference type="GO" id="GO:0003677">
    <property type="term" value="F:DNA binding"/>
    <property type="evidence" value="ECO:0007669"/>
    <property type="project" value="InterPro"/>
</dbReference>
<protein>
    <submittedName>
        <fullName evidence="4">Transcriptional regulator</fullName>
    </submittedName>
</protein>
<proteinExistence type="predicted"/>
<evidence type="ECO:0000256" key="1">
    <source>
        <dbReference type="PROSITE-ProRule" id="PRU00169"/>
    </source>
</evidence>
<dbReference type="PANTHER" id="PTHR37299">
    <property type="entry name" value="TRANSCRIPTIONAL REGULATOR-RELATED"/>
    <property type="match status" value="1"/>
</dbReference>
<dbReference type="AlphaFoldDB" id="A0A0D0GRR6"/>
<dbReference type="Gene3D" id="3.40.50.2300">
    <property type="match status" value="1"/>
</dbReference>
<dbReference type="SMART" id="SM00448">
    <property type="entry name" value="REC"/>
    <property type="match status" value="1"/>
</dbReference>
<evidence type="ECO:0000313" key="4">
    <source>
        <dbReference type="EMBL" id="KIO78880.1"/>
    </source>
</evidence>
<accession>A0A0D0GRR6</accession>
<evidence type="ECO:0000259" key="2">
    <source>
        <dbReference type="PROSITE" id="PS50110"/>
    </source>
</evidence>
<dbReference type="GO" id="GO:0000156">
    <property type="term" value="F:phosphorelay response regulator activity"/>
    <property type="evidence" value="ECO:0007669"/>
    <property type="project" value="InterPro"/>
</dbReference>
<dbReference type="InterPro" id="IPR011006">
    <property type="entry name" value="CheY-like_superfamily"/>
</dbReference>
<sequence length="231" mass="27302">MKKIKVLIIDDERAARSEVRRLLDNYPEFVISGEAGNADEAKLLIEQQHPDILFLDIQMPEKSGFDLLESLSRVPQVIFITAYDQYAVKAFEYSALDYLMKPVREERFEKAICQIREKMVLQLSEDRIFVKDRGQYHFISWKTVYLIQSMDNYAFLHFEDKKVFYKCSLNQLEKNLDKKNFFRANRSQIINLQFIHKIDIMEKGRLTICLLSGDVIEVSERQSVKFKAINR</sequence>
<dbReference type="PROSITE" id="PS50110">
    <property type="entry name" value="RESPONSE_REGULATORY"/>
    <property type="match status" value="1"/>
</dbReference>
<dbReference type="RefSeq" id="WP_041877448.1">
    <property type="nucleotide sequence ID" value="NZ_CP157278.1"/>
</dbReference>
<gene>
    <name evidence="4" type="ORF">TH53_00760</name>
</gene>
<name>A0A0D0GRR6_9SPHI</name>
<dbReference type="SMART" id="SM00850">
    <property type="entry name" value="LytTR"/>
    <property type="match status" value="1"/>
</dbReference>
<dbReference type="InterPro" id="IPR046947">
    <property type="entry name" value="LytR-like"/>
</dbReference>
<comment type="caution">
    <text evidence="4">The sequence shown here is derived from an EMBL/GenBank/DDBJ whole genome shotgun (WGS) entry which is preliminary data.</text>
</comment>
<dbReference type="SUPFAM" id="SSF52172">
    <property type="entry name" value="CheY-like"/>
    <property type="match status" value="1"/>
</dbReference>
<dbReference type="PANTHER" id="PTHR37299:SF1">
    <property type="entry name" value="STAGE 0 SPORULATION PROTEIN A HOMOLOG"/>
    <property type="match status" value="1"/>
</dbReference>
<evidence type="ECO:0000313" key="5">
    <source>
        <dbReference type="Proteomes" id="UP000032049"/>
    </source>
</evidence>
<evidence type="ECO:0000259" key="3">
    <source>
        <dbReference type="PROSITE" id="PS50930"/>
    </source>
</evidence>
<dbReference type="InterPro" id="IPR001789">
    <property type="entry name" value="Sig_transdc_resp-reg_receiver"/>
</dbReference>
<dbReference type="Gene3D" id="2.40.50.1020">
    <property type="entry name" value="LytTr DNA-binding domain"/>
    <property type="match status" value="1"/>
</dbReference>
<feature type="domain" description="Response regulatory" evidence="2">
    <location>
        <begin position="5"/>
        <end position="116"/>
    </location>
</feature>
<organism evidence="4 5">
    <name type="scientific">Pedobacter lusitanus</name>
    <dbReference type="NCBI Taxonomy" id="1503925"/>
    <lineage>
        <taxon>Bacteria</taxon>
        <taxon>Pseudomonadati</taxon>
        <taxon>Bacteroidota</taxon>
        <taxon>Sphingobacteriia</taxon>
        <taxon>Sphingobacteriales</taxon>
        <taxon>Sphingobacteriaceae</taxon>
        <taxon>Pedobacter</taxon>
    </lineage>
</organism>
<keyword evidence="5" id="KW-1185">Reference proteome</keyword>
<feature type="modified residue" description="4-aspartylphosphate" evidence="1">
    <location>
        <position position="56"/>
    </location>
</feature>
<dbReference type="InterPro" id="IPR007492">
    <property type="entry name" value="LytTR_DNA-bd_dom"/>
</dbReference>